<dbReference type="Pfam" id="PF00687">
    <property type="entry name" value="Ribosomal_L1"/>
    <property type="match status" value="1"/>
</dbReference>
<dbReference type="InterPro" id="IPR016095">
    <property type="entry name" value="Ribosomal_uL1_3-a/b-sand"/>
</dbReference>
<sequence length="232" mass="25079">MKRSKRYEQLIGKIDRSKEYSLEEAVKLMKEVSTAKFDETVEIAMRLGVNPRHADQMVRGTVVLPNGTGKSVRVLVFAKGDKVKEALDAGADYAGLEEYIDKIKGGWLDFDVAVAAPDVMGMVGRLGKILGTRGLMPNPKSGTVTPDVAGAVKEIKAGKIDFRVDKTGIVHSGIGKTSFEDDKIIENIKTFVNAIVKLKPASAKGTYLRSIAISSTMGPGIFLDRSVSNFTS</sequence>
<proteinExistence type="inferred from homology"/>
<comment type="function">
    <text evidence="10">Protein L1 is also a translational repressor protein, it controls the translation of the L11 operon by binding to its mRNA.</text>
</comment>
<dbReference type="GO" id="GO:0006412">
    <property type="term" value="P:translation"/>
    <property type="evidence" value="ECO:0007669"/>
    <property type="project" value="UniProtKB-UniRule"/>
</dbReference>
<evidence type="ECO:0000256" key="6">
    <source>
        <dbReference type="ARBA" id="ARBA00022884"/>
    </source>
</evidence>
<dbReference type="InterPro" id="IPR023673">
    <property type="entry name" value="Ribosomal_uL1_CS"/>
</dbReference>
<dbReference type="PIRSF" id="PIRSF002155">
    <property type="entry name" value="Ribosomal_L1"/>
    <property type="match status" value="1"/>
</dbReference>
<name>A0A7V4WUE3_CALAY</name>
<comment type="similarity">
    <text evidence="1 10 11">Belongs to the universal ribosomal protein uL1 family.</text>
</comment>
<accession>A0A7V4WUE3</accession>
<dbReference type="CDD" id="cd00403">
    <property type="entry name" value="Ribosomal_L1"/>
    <property type="match status" value="1"/>
</dbReference>
<keyword evidence="3 10" id="KW-0820">tRNA-binding</keyword>
<dbReference type="GO" id="GO:0019843">
    <property type="term" value="F:rRNA binding"/>
    <property type="evidence" value="ECO:0007669"/>
    <property type="project" value="UniProtKB-UniRule"/>
</dbReference>
<dbReference type="InterPro" id="IPR028364">
    <property type="entry name" value="Ribosomal_uL1/biogenesis"/>
</dbReference>
<dbReference type="NCBIfam" id="TIGR01169">
    <property type="entry name" value="rplA_bact"/>
    <property type="match status" value="1"/>
</dbReference>
<evidence type="ECO:0000256" key="1">
    <source>
        <dbReference type="ARBA" id="ARBA00010531"/>
    </source>
</evidence>
<keyword evidence="2 10" id="KW-0678">Repressor</keyword>
<evidence type="ECO:0000256" key="5">
    <source>
        <dbReference type="ARBA" id="ARBA00022845"/>
    </source>
</evidence>
<dbReference type="Gene3D" id="3.30.190.20">
    <property type="match status" value="1"/>
</dbReference>
<organism evidence="12">
    <name type="scientific">Caldithrix abyssi</name>
    <dbReference type="NCBI Taxonomy" id="187145"/>
    <lineage>
        <taxon>Bacteria</taxon>
        <taxon>Pseudomonadati</taxon>
        <taxon>Calditrichota</taxon>
        <taxon>Calditrichia</taxon>
        <taxon>Calditrichales</taxon>
        <taxon>Calditrichaceae</taxon>
        <taxon>Caldithrix</taxon>
    </lineage>
</organism>
<dbReference type="Proteomes" id="UP000885779">
    <property type="component" value="Unassembled WGS sequence"/>
</dbReference>
<dbReference type="PANTHER" id="PTHR36427:SF3">
    <property type="entry name" value="LARGE RIBOSOMAL SUBUNIT PROTEIN UL1M"/>
    <property type="match status" value="1"/>
</dbReference>
<evidence type="ECO:0000256" key="11">
    <source>
        <dbReference type="RuleBase" id="RU000659"/>
    </source>
</evidence>
<dbReference type="GO" id="GO:0015934">
    <property type="term" value="C:large ribosomal subunit"/>
    <property type="evidence" value="ECO:0007669"/>
    <property type="project" value="InterPro"/>
</dbReference>
<evidence type="ECO:0000256" key="3">
    <source>
        <dbReference type="ARBA" id="ARBA00022555"/>
    </source>
</evidence>
<dbReference type="GO" id="GO:0003735">
    <property type="term" value="F:structural constituent of ribosome"/>
    <property type="evidence" value="ECO:0007669"/>
    <property type="project" value="InterPro"/>
</dbReference>
<evidence type="ECO:0000313" key="12">
    <source>
        <dbReference type="EMBL" id="HGY54241.1"/>
    </source>
</evidence>
<keyword evidence="8 10" id="KW-0687">Ribonucleoprotein</keyword>
<dbReference type="InterPro" id="IPR023674">
    <property type="entry name" value="Ribosomal_uL1-like"/>
</dbReference>
<evidence type="ECO:0000256" key="7">
    <source>
        <dbReference type="ARBA" id="ARBA00022980"/>
    </source>
</evidence>
<dbReference type="GO" id="GO:0000049">
    <property type="term" value="F:tRNA binding"/>
    <property type="evidence" value="ECO:0007669"/>
    <property type="project" value="UniProtKB-KW"/>
</dbReference>
<dbReference type="PROSITE" id="PS01199">
    <property type="entry name" value="RIBOSOMAL_L1"/>
    <property type="match status" value="1"/>
</dbReference>
<evidence type="ECO:0000256" key="8">
    <source>
        <dbReference type="ARBA" id="ARBA00023274"/>
    </source>
</evidence>
<evidence type="ECO:0000256" key="10">
    <source>
        <dbReference type="HAMAP-Rule" id="MF_01318"/>
    </source>
</evidence>
<dbReference type="EMBL" id="DRQG01000013">
    <property type="protein sequence ID" value="HGY54241.1"/>
    <property type="molecule type" value="Genomic_DNA"/>
</dbReference>
<dbReference type="GO" id="GO:0006417">
    <property type="term" value="P:regulation of translation"/>
    <property type="evidence" value="ECO:0007669"/>
    <property type="project" value="UniProtKB-KW"/>
</dbReference>
<keyword evidence="7 10" id="KW-0689">Ribosomal protein</keyword>
<dbReference type="PANTHER" id="PTHR36427">
    <property type="entry name" value="54S RIBOSOMAL PROTEIN L1, MITOCHONDRIAL"/>
    <property type="match status" value="1"/>
</dbReference>
<protein>
    <recommendedName>
        <fullName evidence="9 10">Large ribosomal subunit protein uL1</fullName>
    </recommendedName>
</protein>
<keyword evidence="5 10" id="KW-0810">Translation regulation</keyword>
<comment type="subunit">
    <text evidence="10">Part of the 50S ribosomal subunit.</text>
</comment>
<dbReference type="InterPro" id="IPR002143">
    <property type="entry name" value="Ribosomal_uL1"/>
</dbReference>
<dbReference type="FunFam" id="3.40.50.790:FF:000001">
    <property type="entry name" value="50S ribosomal protein L1"/>
    <property type="match status" value="1"/>
</dbReference>
<evidence type="ECO:0000256" key="4">
    <source>
        <dbReference type="ARBA" id="ARBA00022730"/>
    </source>
</evidence>
<comment type="caution">
    <text evidence="12">The sequence shown here is derived from an EMBL/GenBank/DDBJ whole genome shotgun (WGS) entry which is preliminary data.</text>
</comment>
<comment type="function">
    <text evidence="10">Binds directly to 23S rRNA. The L1 stalk is quite mobile in the ribosome, and is involved in E site tRNA release.</text>
</comment>
<keyword evidence="6 10" id="KW-0694">RNA-binding</keyword>
<dbReference type="SUPFAM" id="SSF56808">
    <property type="entry name" value="Ribosomal protein L1"/>
    <property type="match status" value="1"/>
</dbReference>
<evidence type="ECO:0000256" key="2">
    <source>
        <dbReference type="ARBA" id="ARBA00022491"/>
    </source>
</evidence>
<evidence type="ECO:0000256" key="9">
    <source>
        <dbReference type="ARBA" id="ARBA00035241"/>
    </source>
</evidence>
<gene>
    <name evidence="10" type="primary">rplA</name>
    <name evidence="12" type="ORF">ENK44_00940</name>
</gene>
<dbReference type="AlphaFoldDB" id="A0A7V4WUE3"/>
<keyword evidence="4 10" id="KW-0699">rRNA-binding</keyword>
<dbReference type="HAMAP" id="MF_01318_B">
    <property type="entry name" value="Ribosomal_uL1_B"/>
    <property type="match status" value="1"/>
</dbReference>
<reference evidence="12" key="1">
    <citation type="journal article" date="2020" name="mSystems">
        <title>Genome- and Community-Level Interaction Insights into Carbon Utilization and Element Cycling Functions of Hydrothermarchaeota in Hydrothermal Sediment.</title>
        <authorList>
            <person name="Zhou Z."/>
            <person name="Liu Y."/>
            <person name="Xu W."/>
            <person name="Pan J."/>
            <person name="Luo Z.H."/>
            <person name="Li M."/>
        </authorList>
    </citation>
    <scope>NUCLEOTIDE SEQUENCE [LARGE SCALE GENOMIC DNA]</scope>
    <source>
        <strain evidence="12">HyVt-577</strain>
    </source>
</reference>
<dbReference type="Gene3D" id="3.40.50.790">
    <property type="match status" value="1"/>
</dbReference>
<dbReference type="InterPro" id="IPR005878">
    <property type="entry name" value="Ribosom_uL1_bac-type"/>
</dbReference>